<dbReference type="Pfam" id="PF20152">
    <property type="entry name" value="DUF6534"/>
    <property type="match status" value="1"/>
</dbReference>
<name>A0A0D2NL76_HYPSF</name>
<feature type="domain" description="DUF6534" evidence="3">
    <location>
        <begin position="164"/>
        <end position="251"/>
    </location>
</feature>
<feature type="transmembrane region" description="Helical" evidence="2">
    <location>
        <begin position="225"/>
        <end position="246"/>
    </location>
</feature>
<dbReference type="OrthoDB" id="3053610at2759"/>
<proteinExistence type="predicted"/>
<protein>
    <recommendedName>
        <fullName evidence="3">DUF6534 domain-containing protein</fullName>
    </recommendedName>
</protein>
<feature type="compositionally biased region" description="Polar residues" evidence="1">
    <location>
        <begin position="256"/>
        <end position="272"/>
    </location>
</feature>
<evidence type="ECO:0000259" key="3">
    <source>
        <dbReference type="Pfam" id="PF20152"/>
    </source>
</evidence>
<keyword evidence="2" id="KW-0812">Transmembrane</keyword>
<keyword evidence="2" id="KW-0472">Membrane</keyword>
<dbReference type="OMA" id="YMNSALA"/>
<accession>A0A0D2NL76</accession>
<dbReference type="Proteomes" id="UP000054270">
    <property type="component" value="Unassembled WGS sequence"/>
</dbReference>
<evidence type="ECO:0000313" key="4">
    <source>
        <dbReference type="EMBL" id="KJA17366.1"/>
    </source>
</evidence>
<evidence type="ECO:0000256" key="1">
    <source>
        <dbReference type="SAM" id="MobiDB-lite"/>
    </source>
</evidence>
<dbReference type="EMBL" id="KN817605">
    <property type="protein sequence ID" value="KJA17366.1"/>
    <property type="molecule type" value="Genomic_DNA"/>
</dbReference>
<dbReference type="AlphaFoldDB" id="A0A0D2NL76"/>
<feature type="compositionally biased region" description="Basic and acidic residues" evidence="1">
    <location>
        <begin position="274"/>
        <end position="285"/>
    </location>
</feature>
<feature type="region of interest" description="Disordered" evidence="1">
    <location>
        <begin position="255"/>
        <end position="290"/>
    </location>
</feature>
<reference evidence="5" key="1">
    <citation type="submission" date="2014-04" db="EMBL/GenBank/DDBJ databases">
        <title>Evolutionary Origins and Diversification of the Mycorrhizal Mutualists.</title>
        <authorList>
            <consortium name="DOE Joint Genome Institute"/>
            <consortium name="Mycorrhizal Genomics Consortium"/>
            <person name="Kohler A."/>
            <person name="Kuo A."/>
            <person name="Nagy L.G."/>
            <person name="Floudas D."/>
            <person name="Copeland A."/>
            <person name="Barry K.W."/>
            <person name="Cichocki N."/>
            <person name="Veneault-Fourrey C."/>
            <person name="LaButti K."/>
            <person name="Lindquist E.A."/>
            <person name="Lipzen A."/>
            <person name="Lundell T."/>
            <person name="Morin E."/>
            <person name="Murat C."/>
            <person name="Riley R."/>
            <person name="Ohm R."/>
            <person name="Sun H."/>
            <person name="Tunlid A."/>
            <person name="Henrissat B."/>
            <person name="Grigoriev I.V."/>
            <person name="Hibbett D.S."/>
            <person name="Martin F."/>
        </authorList>
    </citation>
    <scope>NUCLEOTIDE SEQUENCE [LARGE SCALE GENOMIC DNA]</scope>
    <source>
        <strain evidence="5">FD-334 SS-4</strain>
    </source>
</reference>
<dbReference type="InterPro" id="IPR045339">
    <property type="entry name" value="DUF6534"/>
</dbReference>
<dbReference type="PANTHER" id="PTHR40465">
    <property type="entry name" value="CHROMOSOME 1, WHOLE GENOME SHOTGUN SEQUENCE"/>
    <property type="match status" value="1"/>
</dbReference>
<feature type="transmembrane region" description="Helical" evidence="2">
    <location>
        <begin position="46"/>
        <end position="71"/>
    </location>
</feature>
<dbReference type="PANTHER" id="PTHR40465:SF1">
    <property type="entry name" value="DUF6534 DOMAIN-CONTAINING PROTEIN"/>
    <property type="match status" value="1"/>
</dbReference>
<keyword evidence="5" id="KW-1185">Reference proteome</keyword>
<sequence>MASPLDATFGVWLVSIWLQTLLQGCGLLQAFLYFHWYPKDSWRIKAMVIILICIETFQIVLFFSITYFYLIDEFGNFTNLDVIYWQDSAQLFVTYLSAFIVQLYFGYCIYVLDKKHLVLPIIILVLALTQIAAGLAQTVLTHRVHLFSDLESTKPVTTLEAASALCCDLTITFSLLYRLKKHKGGVKTTDSVLNTLMVNAVNRGMLTAICAAINMILFIAKPNTFYFFIGLLLSGKLYMNSALATLNSRKHVIAKSQGTSDEPSSGRWNSIQMEPRRGRTQDNAEVRIVVDQQSHVERDSDMDVKKPRYMEGIA</sequence>
<gene>
    <name evidence="4" type="ORF">HYPSUDRAFT_206301</name>
</gene>
<feature type="transmembrane region" description="Helical" evidence="2">
    <location>
        <begin position="91"/>
        <end position="110"/>
    </location>
</feature>
<feature type="transmembrane region" description="Helical" evidence="2">
    <location>
        <begin position="161"/>
        <end position="179"/>
    </location>
</feature>
<feature type="transmembrane region" description="Helical" evidence="2">
    <location>
        <begin position="12"/>
        <end position="34"/>
    </location>
</feature>
<evidence type="ECO:0000256" key="2">
    <source>
        <dbReference type="SAM" id="Phobius"/>
    </source>
</evidence>
<feature type="transmembrane region" description="Helical" evidence="2">
    <location>
        <begin position="200"/>
        <end position="219"/>
    </location>
</feature>
<keyword evidence="2" id="KW-1133">Transmembrane helix</keyword>
<evidence type="ECO:0000313" key="5">
    <source>
        <dbReference type="Proteomes" id="UP000054270"/>
    </source>
</evidence>
<organism evidence="4 5">
    <name type="scientific">Hypholoma sublateritium (strain FD-334 SS-4)</name>
    <dbReference type="NCBI Taxonomy" id="945553"/>
    <lineage>
        <taxon>Eukaryota</taxon>
        <taxon>Fungi</taxon>
        <taxon>Dikarya</taxon>
        <taxon>Basidiomycota</taxon>
        <taxon>Agaricomycotina</taxon>
        <taxon>Agaricomycetes</taxon>
        <taxon>Agaricomycetidae</taxon>
        <taxon>Agaricales</taxon>
        <taxon>Agaricineae</taxon>
        <taxon>Strophariaceae</taxon>
        <taxon>Hypholoma</taxon>
    </lineage>
</organism>
<feature type="transmembrane region" description="Helical" evidence="2">
    <location>
        <begin position="117"/>
        <end position="141"/>
    </location>
</feature>